<proteinExistence type="predicted"/>
<dbReference type="AlphaFoldDB" id="A0A1H4BJT5"/>
<evidence type="ECO:0000313" key="2">
    <source>
        <dbReference type="EMBL" id="SEA48390.1"/>
    </source>
</evidence>
<dbReference type="Proteomes" id="UP000199409">
    <property type="component" value="Unassembled WGS sequence"/>
</dbReference>
<dbReference type="RefSeq" id="WP_092348322.1">
    <property type="nucleotide sequence ID" value="NZ_FNQN01000006.1"/>
</dbReference>
<organism evidence="2 3">
    <name type="scientific">Desulfuromusa kysingii</name>
    <dbReference type="NCBI Taxonomy" id="37625"/>
    <lineage>
        <taxon>Bacteria</taxon>
        <taxon>Pseudomonadati</taxon>
        <taxon>Thermodesulfobacteriota</taxon>
        <taxon>Desulfuromonadia</taxon>
        <taxon>Desulfuromonadales</taxon>
        <taxon>Geopsychrobacteraceae</taxon>
        <taxon>Desulfuromusa</taxon>
    </lineage>
</organism>
<feature type="region of interest" description="Disordered" evidence="1">
    <location>
        <begin position="59"/>
        <end position="79"/>
    </location>
</feature>
<reference evidence="2 3" key="1">
    <citation type="submission" date="2016-10" db="EMBL/GenBank/DDBJ databases">
        <authorList>
            <person name="de Groot N.N."/>
        </authorList>
    </citation>
    <scope>NUCLEOTIDE SEQUENCE [LARGE SCALE GENOMIC DNA]</scope>
    <source>
        <strain evidence="2 3">DSM 7343</strain>
    </source>
</reference>
<evidence type="ECO:0000313" key="3">
    <source>
        <dbReference type="Proteomes" id="UP000199409"/>
    </source>
</evidence>
<name>A0A1H4BJT5_9BACT</name>
<keyword evidence="3" id="KW-1185">Reference proteome</keyword>
<gene>
    <name evidence="2" type="ORF">SAMN05660420_02246</name>
</gene>
<evidence type="ECO:0000256" key="1">
    <source>
        <dbReference type="SAM" id="MobiDB-lite"/>
    </source>
</evidence>
<dbReference type="STRING" id="37625.SAMN05660420_02246"/>
<dbReference type="EMBL" id="FNQN01000006">
    <property type="protein sequence ID" value="SEA48390.1"/>
    <property type="molecule type" value="Genomic_DNA"/>
</dbReference>
<accession>A0A1H4BJT5</accession>
<sequence length="79" mass="9005">MTESSYLDDNLRIQEAMEVVHQLLEKDLLYEASFVQVLIEDHGFDAETVVKFLTEYVNSQKQRNESSEVGAASPEILGR</sequence>
<protein>
    <submittedName>
        <fullName evidence="2">Uncharacterized protein</fullName>
    </submittedName>
</protein>